<name>L0PCW1_PNEJI</name>
<dbReference type="Proteomes" id="UP000010422">
    <property type="component" value="Unassembled WGS sequence"/>
</dbReference>
<gene>
    <name evidence="1" type="ORF">PNEJI1_001101</name>
</gene>
<evidence type="ECO:0000313" key="1">
    <source>
        <dbReference type="EMBL" id="CCJ30208.1"/>
    </source>
</evidence>
<dbReference type="AlphaFoldDB" id="L0PCW1"/>
<reference evidence="1 2" key="1">
    <citation type="journal article" date="2012" name="MBio">
        <title>De novo assembly of the Pneumocystis jirovecii genome from a single bronchoalveolar lavage fluid specimen from a patient.</title>
        <authorList>
            <person name="Cisse O.H."/>
            <person name="Pagni M."/>
            <person name="Hauser P.M."/>
        </authorList>
    </citation>
    <scope>NUCLEOTIDE SEQUENCE [LARGE SCALE GENOMIC DNA]</scope>
    <source>
        <strain evidence="1 2">SE8</strain>
    </source>
</reference>
<dbReference type="VEuPathDB" id="FungiDB:PNEJI1_001101"/>
<sequence length="59" mass="6665">MKIWGSDMGKKGSFMLNDDELISSLTKMGKTETASWYMDEIEEAEKIQTTIIPSFIISS</sequence>
<accession>L0PCW1</accession>
<comment type="caution">
    <text evidence="1">The sequence shown here is derived from an EMBL/GenBank/DDBJ whole genome shotgun (WGS) entry which is preliminary data.</text>
</comment>
<dbReference type="InParanoid" id="L0PCW1"/>
<dbReference type="EMBL" id="CAKM01000241">
    <property type="protein sequence ID" value="CCJ30208.1"/>
    <property type="molecule type" value="Genomic_DNA"/>
</dbReference>
<evidence type="ECO:0000313" key="2">
    <source>
        <dbReference type="Proteomes" id="UP000010422"/>
    </source>
</evidence>
<protein>
    <submittedName>
        <fullName evidence="1">Uncharacterized protein</fullName>
    </submittedName>
</protein>
<proteinExistence type="predicted"/>
<organism evidence="2">
    <name type="scientific">Pneumocystis jirovecii</name>
    <name type="common">Human pneumocystis pneumonia agent</name>
    <dbReference type="NCBI Taxonomy" id="42068"/>
    <lineage>
        <taxon>Eukaryota</taxon>
        <taxon>Fungi</taxon>
        <taxon>Dikarya</taxon>
        <taxon>Ascomycota</taxon>
        <taxon>Taphrinomycotina</taxon>
        <taxon>Pneumocystomycetes</taxon>
        <taxon>Pneumocystaceae</taxon>
        <taxon>Pneumocystis</taxon>
    </lineage>
</organism>